<dbReference type="SUPFAM" id="SSF57701">
    <property type="entry name" value="Zn2/Cys6 DNA-binding domain"/>
    <property type="match status" value="1"/>
</dbReference>
<dbReference type="GO" id="GO:0008270">
    <property type="term" value="F:zinc ion binding"/>
    <property type="evidence" value="ECO:0007669"/>
    <property type="project" value="UniProtKB-KW"/>
</dbReference>
<organism evidence="10 11">
    <name type="scientific">Fonsecaea multimorphosa CBS 102226</name>
    <dbReference type="NCBI Taxonomy" id="1442371"/>
    <lineage>
        <taxon>Eukaryota</taxon>
        <taxon>Fungi</taxon>
        <taxon>Dikarya</taxon>
        <taxon>Ascomycota</taxon>
        <taxon>Pezizomycotina</taxon>
        <taxon>Eurotiomycetes</taxon>
        <taxon>Chaetothyriomycetidae</taxon>
        <taxon>Chaetothyriales</taxon>
        <taxon>Herpotrichiellaceae</taxon>
        <taxon>Fonsecaea</taxon>
    </lineage>
</organism>
<reference evidence="10 11" key="1">
    <citation type="submission" date="2015-01" db="EMBL/GenBank/DDBJ databases">
        <title>The Genome Sequence of Fonsecaea multimorphosa CBS 102226.</title>
        <authorList>
            <consortium name="The Broad Institute Genomics Platform"/>
            <person name="Cuomo C."/>
            <person name="de Hoog S."/>
            <person name="Gorbushina A."/>
            <person name="Stielow B."/>
            <person name="Teixiera M."/>
            <person name="Abouelleil A."/>
            <person name="Chapman S.B."/>
            <person name="Priest M."/>
            <person name="Young S.K."/>
            <person name="Wortman J."/>
            <person name="Nusbaum C."/>
            <person name="Birren B."/>
        </authorList>
    </citation>
    <scope>NUCLEOTIDE SEQUENCE [LARGE SCALE GENOMIC DNA]</scope>
    <source>
        <strain evidence="10 11">CBS 102226</strain>
    </source>
</reference>
<keyword evidence="7" id="KW-0863">Zinc-finger</keyword>
<dbReference type="Gene3D" id="4.10.240.10">
    <property type="entry name" value="Zn(2)-C6 fungal-type DNA-binding domain"/>
    <property type="match status" value="1"/>
</dbReference>
<dbReference type="Pfam" id="PF00172">
    <property type="entry name" value="Zn_clus"/>
    <property type="match status" value="1"/>
</dbReference>
<dbReference type="SUPFAM" id="SSF57667">
    <property type="entry name" value="beta-beta-alpha zinc fingers"/>
    <property type="match status" value="1"/>
</dbReference>
<evidence type="ECO:0000313" key="11">
    <source>
        <dbReference type="Proteomes" id="UP000053411"/>
    </source>
</evidence>
<evidence type="ECO:0000259" key="9">
    <source>
        <dbReference type="PROSITE" id="PS50157"/>
    </source>
</evidence>
<evidence type="ECO:0000256" key="5">
    <source>
        <dbReference type="ARBA" id="ARBA00023163"/>
    </source>
</evidence>
<dbReference type="PANTHER" id="PTHR47660">
    <property type="entry name" value="TRANSCRIPTION FACTOR WITH C2H2 AND ZN(2)-CYS(6) DNA BINDING DOMAIN (EUROFUNG)-RELATED-RELATED"/>
    <property type="match status" value="1"/>
</dbReference>
<keyword evidence="3" id="KW-0805">Transcription regulation</keyword>
<sequence>MPSYTCNSCDAHFQRAAHLSRHRMLHLGERPFACPSCERTFTRRLINTARTGPLLSVADCLVLARDTLQRHGAVHDKHRDKDTPSRRVQHACRKCSQSKQRCDGKKPCNRCAQKNLGCSYRISSSPEPNRKDMSILLSSLQLPQPATEGNQSLDPKNTCRVFQNHQPGNAEAVWQQDYEDETRDVVSTSTTLEARNATTQPQFTAEANNFEPMPLMIDYLSDMSFSAFGDPSQRPSAVPVEESVMTSKAVATQGPEIDQFSMDMMSPDMEYWDVSPSFDALYQDLGLNFGFARSIDLAQSTQHETPGSEPDLGANIASPPAPSFLDARASPEPCEGQGLTYDDYVRKVFANRRHLHSKDKQGSHGHTLEKAHIPPVIGDFPLSLSSQSDDSTWEPENLRHVPSLTQEVYDQIVAAFQQLNATQCSYIQFAGGAFPSLAACNAFMQLYFEEFNPLFPFLHQPTFNPSTTPWLLVLATISIGIRFARDPAAVECGDIMQEFLRRAFLATIEEDYSSFCEPWLAQAGLLNQIGMQFSKDMRLFQYAQSVRSIVTSICRQVNCFHEMRRPAPLENNKQSAEDAWKIWLRRESMRRLAYTLWVVDSQALLFFDLPPLVPMKLLQVRLPCHESLWHAPTASSWVECYKQNRPYLPLSIREELNNLYRTHVRQQGLGDYAILVLILGVFRNAAEVRRVLDEGCHLLPYFAQSKTQPAPVSYTRAETFPTIHKAMEYLRVLCPADEEVPRLSSLKSAILLHYHAVGILLRIPLGELYCYCGYRVTSTDIAHCEARLKVWAQQHGEEVRQVALHASRLFAHIRRSNLHYHYEGRMMLISCQALWIYTATAQSSLSLGGHKDQTEHPSGHGLSSSIRLDQGLTREAVEAWIRNGQQMVPCLAGVGSLQGVQGIARLIQEGSRIMMAASRWPLNIAQGRCLRIYHQLRSGSPATDVEPRTLPYPKAIP</sequence>
<dbReference type="STRING" id="1442371.A0A0D2GTY3"/>
<proteinExistence type="predicted"/>
<feature type="domain" description="Zn(2)-C6 fungal-type" evidence="8">
    <location>
        <begin position="91"/>
        <end position="120"/>
    </location>
</feature>
<keyword evidence="2" id="KW-0862">Zinc</keyword>
<dbReference type="Proteomes" id="UP000053411">
    <property type="component" value="Unassembled WGS sequence"/>
</dbReference>
<dbReference type="RefSeq" id="XP_016627038.1">
    <property type="nucleotide sequence ID" value="XM_016781880.1"/>
</dbReference>
<dbReference type="CDD" id="cd00067">
    <property type="entry name" value="GAL4"/>
    <property type="match status" value="1"/>
</dbReference>
<evidence type="ECO:0000259" key="8">
    <source>
        <dbReference type="PROSITE" id="PS50048"/>
    </source>
</evidence>
<protein>
    <recommendedName>
        <fullName evidence="12">Zn(2)-C6 fungal-type domain-containing protein</fullName>
    </recommendedName>
</protein>
<dbReference type="PROSITE" id="PS50048">
    <property type="entry name" value="ZN2_CY6_FUNGAL_2"/>
    <property type="match status" value="1"/>
</dbReference>
<keyword evidence="5" id="KW-0804">Transcription</keyword>
<evidence type="ECO:0000256" key="3">
    <source>
        <dbReference type="ARBA" id="ARBA00023015"/>
    </source>
</evidence>
<dbReference type="InterPro" id="IPR001138">
    <property type="entry name" value="Zn2Cys6_DnaBD"/>
</dbReference>
<dbReference type="InterPro" id="IPR036864">
    <property type="entry name" value="Zn2-C6_fun-type_DNA-bd_sf"/>
</dbReference>
<dbReference type="SMART" id="SM00066">
    <property type="entry name" value="GAL4"/>
    <property type="match status" value="1"/>
</dbReference>
<evidence type="ECO:0008006" key="12">
    <source>
        <dbReference type="Google" id="ProtNLM"/>
    </source>
</evidence>
<dbReference type="InterPro" id="IPR036236">
    <property type="entry name" value="Znf_C2H2_sf"/>
</dbReference>
<dbReference type="InterPro" id="IPR007219">
    <property type="entry name" value="XnlR_reg_dom"/>
</dbReference>
<dbReference type="VEuPathDB" id="FungiDB:Z520_11391"/>
<dbReference type="InterPro" id="IPR013087">
    <property type="entry name" value="Znf_C2H2_type"/>
</dbReference>
<dbReference type="CDD" id="cd12148">
    <property type="entry name" value="fungal_TF_MHR"/>
    <property type="match status" value="1"/>
</dbReference>
<dbReference type="PROSITE" id="PS00463">
    <property type="entry name" value="ZN2_CY6_FUNGAL_1"/>
    <property type="match status" value="1"/>
</dbReference>
<evidence type="ECO:0000256" key="6">
    <source>
        <dbReference type="ARBA" id="ARBA00023242"/>
    </source>
</evidence>
<keyword evidence="1" id="KW-0479">Metal-binding</keyword>
<name>A0A0D2GTY3_9EURO</name>
<dbReference type="GO" id="GO:0000981">
    <property type="term" value="F:DNA-binding transcription factor activity, RNA polymerase II-specific"/>
    <property type="evidence" value="ECO:0007669"/>
    <property type="project" value="InterPro"/>
</dbReference>
<keyword evidence="11" id="KW-1185">Reference proteome</keyword>
<dbReference type="AlphaFoldDB" id="A0A0D2GTY3"/>
<evidence type="ECO:0000313" key="10">
    <source>
        <dbReference type="EMBL" id="KIX92915.1"/>
    </source>
</evidence>
<dbReference type="PROSITE" id="PS00028">
    <property type="entry name" value="ZINC_FINGER_C2H2_1"/>
    <property type="match status" value="1"/>
</dbReference>
<dbReference type="PANTHER" id="PTHR47660:SF2">
    <property type="entry name" value="TRANSCRIPTION FACTOR WITH C2H2 AND ZN(2)-CYS(6) DNA BINDING DOMAIN (EUROFUNG)"/>
    <property type="match status" value="1"/>
</dbReference>
<evidence type="ECO:0000256" key="1">
    <source>
        <dbReference type="ARBA" id="ARBA00022723"/>
    </source>
</evidence>
<evidence type="ECO:0000256" key="2">
    <source>
        <dbReference type="ARBA" id="ARBA00022833"/>
    </source>
</evidence>
<dbReference type="GO" id="GO:0003677">
    <property type="term" value="F:DNA binding"/>
    <property type="evidence" value="ECO:0007669"/>
    <property type="project" value="UniProtKB-KW"/>
</dbReference>
<accession>A0A0D2GTY3</accession>
<dbReference type="GeneID" id="27717137"/>
<keyword evidence="6" id="KW-0539">Nucleus</keyword>
<keyword evidence="4" id="KW-0238">DNA-binding</keyword>
<dbReference type="Gene3D" id="3.30.160.60">
    <property type="entry name" value="Classic Zinc Finger"/>
    <property type="match status" value="1"/>
</dbReference>
<dbReference type="Pfam" id="PF04082">
    <property type="entry name" value="Fungal_trans"/>
    <property type="match status" value="1"/>
</dbReference>
<feature type="domain" description="C2H2-type" evidence="9">
    <location>
        <begin position="4"/>
        <end position="31"/>
    </location>
</feature>
<evidence type="ECO:0000256" key="7">
    <source>
        <dbReference type="PROSITE-ProRule" id="PRU00042"/>
    </source>
</evidence>
<evidence type="ECO:0000256" key="4">
    <source>
        <dbReference type="ARBA" id="ARBA00023125"/>
    </source>
</evidence>
<dbReference type="GO" id="GO:0006351">
    <property type="term" value="P:DNA-templated transcription"/>
    <property type="evidence" value="ECO:0007669"/>
    <property type="project" value="InterPro"/>
</dbReference>
<dbReference type="EMBL" id="KN848099">
    <property type="protein sequence ID" value="KIX92915.1"/>
    <property type="molecule type" value="Genomic_DNA"/>
</dbReference>
<dbReference type="PROSITE" id="PS50157">
    <property type="entry name" value="ZINC_FINGER_C2H2_2"/>
    <property type="match status" value="1"/>
</dbReference>
<dbReference type="OrthoDB" id="4160640at2759"/>
<gene>
    <name evidence="10" type="ORF">Z520_11391</name>
</gene>